<proteinExistence type="predicted"/>
<dbReference type="AlphaFoldDB" id="A0A839SR95"/>
<name>A0A839SR95_9PROT</name>
<evidence type="ECO:0000313" key="2">
    <source>
        <dbReference type="Proteomes" id="UP000581135"/>
    </source>
</evidence>
<accession>A0A839SR95</accession>
<evidence type="ECO:0000313" key="1">
    <source>
        <dbReference type="EMBL" id="MBB3064808.1"/>
    </source>
</evidence>
<dbReference type="EMBL" id="JACHXA010000002">
    <property type="protein sequence ID" value="MBB3064808.1"/>
    <property type="molecule type" value="Genomic_DNA"/>
</dbReference>
<protein>
    <submittedName>
        <fullName evidence="1">Uncharacterized protein</fullName>
    </submittedName>
</protein>
<sequence length="118" mass="12743">MREISCYQDGEALLRSLQAGGSSVARFRSLPGAAGQIGPLVWLKILEQLRAAFPQIEVDAWLDCAGDAGYVLAALNEGCKAICFSGPEEVLHKLQEIAAQHGARVLQRTDLETDFSGR</sequence>
<reference evidence="1 2" key="1">
    <citation type="submission" date="2020-08" db="EMBL/GenBank/DDBJ databases">
        <title>Genomic Encyclopedia of Type Strains, Phase III (KMG-III): the genomes of soil and plant-associated and newly described type strains.</title>
        <authorList>
            <person name="Whitman W."/>
        </authorList>
    </citation>
    <scope>NUCLEOTIDE SEQUENCE [LARGE SCALE GENOMIC DNA]</scope>
    <source>
        <strain evidence="1 2">CECT 8803</strain>
    </source>
</reference>
<keyword evidence="2" id="KW-1185">Reference proteome</keyword>
<comment type="caution">
    <text evidence="1">The sequence shown here is derived from an EMBL/GenBank/DDBJ whole genome shotgun (WGS) entry which is preliminary data.</text>
</comment>
<organism evidence="1 2">
    <name type="scientific">Limibacillus halophilus</name>
    <dbReference type="NCBI Taxonomy" id="1579333"/>
    <lineage>
        <taxon>Bacteria</taxon>
        <taxon>Pseudomonadati</taxon>
        <taxon>Pseudomonadota</taxon>
        <taxon>Alphaproteobacteria</taxon>
        <taxon>Rhodospirillales</taxon>
        <taxon>Rhodovibrionaceae</taxon>
        <taxon>Limibacillus</taxon>
    </lineage>
</organism>
<gene>
    <name evidence="1" type="ORF">FHR98_001080</name>
</gene>
<dbReference type="RefSeq" id="WP_183415603.1">
    <property type="nucleotide sequence ID" value="NZ_JACHXA010000002.1"/>
</dbReference>
<dbReference type="Proteomes" id="UP000581135">
    <property type="component" value="Unassembled WGS sequence"/>
</dbReference>